<organism evidence="8 9">
    <name type="scientific">Virgibacillus halodenitrificans</name>
    <name type="common">Bacillus halodenitrificans</name>
    <dbReference type="NCBI Taxonomy" id="1482"/>
    <lineage>
        <taxon>Bacteria</taxon>
        <taxon>Bacillati</taxon>
        <taxon>Bacillota</taxon>
        <taxon>Bacilli</taxon>
        <taxon>Bacillales</taxon>
        <taxon>Bacillaceae</taxon>
        <taxon>Virgibacillus</taxon>
    </lineage>
</organism>
<proteinExistence type="predicted"/>
<gene>
    <name evidence="8" type="ORF">BME96_00995</name>
</gene>
<evidence type="ECO:0000256" key="4">
    <source>
        <dbReference type="ARBA" id="ARBA00023163"/>
    </source>
</evidence>
<evidence type="ECO:0000256" key="6">
    <source>
        <dbReference type="SAM" id="MobiDB-lite"/>
    </source>
</evidence>
<feature type="DNA-binding region" description="H-T-H motif" evidence="5">
    <location>
        <begin position="42"/>
        <end position="61"/>
    </location>
</feature>
<dbReference type="GeneID" id="71512953"/>
<reference evidence="8 9" key="1">
    <citation type="submission" date="2016-11" db="EMBL/GenBank/DDBJ databases">
        <title>Complete genome sequencing of Virgibacillus halodenitrificans PDB-F2.</title>
        <authorList>
            <person name="Sun Z."/>
            <person name="Zhou Y."/>
            <person name="Li H."/>
        </authorList>
    </citation>
    <scope>NUCLEOTIDE SEQUENCE [LARGE SCALE GENOMIC DNA]</scope>
    <source>
        <strain evidence="8 9">PDB-F2</strain>
    </source>
</reference>
<evidence type="ECO:0000259" key="7">
    <source>
        <dbReference type="PROSITE" id="PS50977"/>
    </source>
</evidence>
<sequence length="209" mass="24002">MDKKPSRPLGRPKSTQQKQPTNELILQAASTLFMENSFADVSMDDVASASNVTKATVYYYYKTKSDLYTDAMVKLMYRVRKQIIELLRQPIELKTKLQQVAEVYLQIAVHLDMDFFIQNAKSMLDHDQIKAIHTAEDYMYEGMEEIFEEAIANGEIRQVNPAFTVHSYISLLNAGNYQNANGDTLFTNSQEAAKEIVDFFWRSVMIDKS</sequence>
<dbReference type="SUPFAM" id="SSF48498">
    <property type="entry name" value="Tetracyclin repressor-like, C-terminal domain"/>
    <property type="match status" value="1"/>
</dbReference>
<protein>
    <recommendedName>
        <fullName evidence="7">HTH tetR-type domain-containing protein</fullName>
    </recommendedName>
</protein>
<feature type="region of interest" description="Disordered" evidence="6">
    <location>
        <begin position="1"/>
        <end position="20"/>
    </location>
</feature>
<dbReference type="GO" id="GO:0003700">
    <property type="term" value="F:DNA-binding transcription factor activity"/>
    <property type="evidence" value="ECO:0007669"/>
    <property type="project" value="TreeGrafter"/>
</dbReference>
<keyword evidence="1" id="KW-0678">Repressor</keyword>
<dbReference type="AlphaFoldDB" id="A0AAC9IWW5"/>
<keyword evidence="4" id="KW-0804">Transcription</keyword>
<dbReference type="PROSITE" id="PS50977">
    <property type="entry name" value="HTH_TETR_2"/>
    <property type="match status" value="1"/>
</dbReference>
<dbReference type="InterPro" id="IPR050109">
    <property type="entry name" value="HTH-type_TetR-like_transc_reg"/>
</dbReference>
<evidence type="ECO:0000313" key="8">
    <source>
        <dbReference type="EMBL" id="APC46863.1"/>
    </source>
</evidence>
<evidence type="ECO:0000313" key="9">
    <source>
        <dbReference type="Proteomes" id="UP000182945"/>
    </source>
</evidence>
<accession>A0AAC9IWW5</accession>
<keyword evidence="2" id="KW-0805">Transcription regulation</keyword>
<feature type="domain" description="HTH tetR-type" evidence="7">
    <location>
        <begin position="19"/>
        <end position="79"/>
    </location>
</feature>
<name>A0AAC9IWW5_VIRHA</name>
<evidence type="ECO:0000256" key="2">
    <source>
        <dbReference type="ARBA" id="ARBA00023015"/>
    </source>
</evidence>
<dbReference type="InterPro" id="IPR036271">
    <property type="entry name" value="Tet_transcr_reg_TetR-rel_C_sf"/>
</dbReference>
<dbReference type="PRINTS" id="PR00455">
    <property type="entry name" value="HTHTETR"/>
</dbReference>
<dbReference type="RefSeq" id="WP_040953981.1">
    <property type="nucleotide sequence ID" value="NZ_CP017962.1"/>
</dbReference>
<evidence type="ECO:0000256" key="3">
    <source>
        <dbReference type="ARBA" id="ARBA00023125"/>
    </source>
</evidence>
<dbReference type="SUPFAM" id="SSF46689">
    <property type="entry name" value="Homeodomain-like"/>
    <property type="match status" value="1"/>
</dbReference>
<dbReference type="Gene3D" id="1.10.10.60">
    <property type="entry name" value="Homeodomain-like"/>
    <property type="match status" value="1"/>
</dbReference>
<dbReference type="Gene3D" id="1.10.357.10">
    <property type="entry name" value="Tetracycline Repressor, domain 2"/>
    <property type="match status" value="1"/>
</dbReference>
<dbReference type="KEGG" id="vhl:BME96_00995"/>
<dbReference type="InterPro" id="IPR009057">
    <property type="entry name" value="Homeodomain-like_sf"/>
</dbReference>
<keyword evidence="3 5" id="KW-0238">DNA-binding</keyword>
<evidence type="ECO:0000256" key="1">
    <source>
        <dbReference type="ARBA" id="ARBA00022491"/>
    </source>
</evidence>
<dbReference type="PANTHER" id="PTHR30055:SF175">
    <property type="entry name" value="HTH-TYPE TRANSCRIPTIONAL REPRESSOR KSTR2"/>
    <property type="match status" value="1"/>
</dbReference>
<evidence type="ECO:0000256" key="5">
    <source>
        <dbReference type="PROSITE-ProRule" id="PRU00335"/>
    </source>
</evidence>
<dbReference type="Proteomes" id="UP000182945">
    <property type="component" value="Chromosome"/>
</dbReference>
<dbReference type="PANTHER" id="PTHR30055">
    <property type="entry name" value="HTH-TYPE TRANSCRIPTIONAL REGULATOR RUTR"/>
    <property type="match status" value="1"/>
</dbReference>
<dbReference type="Pfam" id="PF00440">
    <property type="entry name" value="TetR_N"/>
    <property type="match status" value="1"/>
</dbReference>
<dbReference type="EMBL" id="CP017962">
    <property type="protein sequence ID" value="APC46863.1"/>
    <property type="molecule type" value="Genomic_DNA"/>
</dbReference>
<dbReference type="GO" id="GO:0000976">
    <property type="term" value="F:transcription cis-regulatory region binding"/>
    <property type="evidence" value="ECO:0007669"/>
    <property type="project" value="TreeGrafter"/>
</dbReference>
<dbReference type="InterPro" id="IPR001647">
    <property type="entry name" value="HTH_TetR"/>
</dbReference>